<protein>
    <submittedName>
        <fullName evidence="2">Uncharacterized protein</fullName>
    </submittedName>
</protein>
<dbReference type="AlphaFoldDB" id="A0A3S2PG71"/>
<gene>
    <name evidence="2" type="ORF">OJAV_G00179440</name>
</gene>
<reference evidence="2 3" key="2">
    <citation type="submission" date="2019-01" db="EMBL/GenBank/DDBJ databases">
        <title>A chromosome length genome reference of the Java medaka (oryzias javanicus).</title>
        <authorList>
            <person name="Herpin A."/>
            <person name="Takehana Y."/>
            <person name="Naruse K."/>
            <person name="Ansai S."/>
            <person name="Kawaguchi M."/>
        </authorList>
    </citation>
    <scope>NUCLEOTIDE SEQUENCE [LARGE SCALE GENOMIC DNA]</scope>
    <source>
        <strain evidence="2">RS831</strain>
        <tissue evidence="2">Whole body</tissue>
    </source>
</reference>
<reference evidence="2 3" key="1">
    <citation type="submission" date="2018-11" db="EMBL/GenBank/DDBJ databases">
        <authorList>
            <person name="Lopez-Roques C."/>
            <person name="Donnadieu C."/>
            <person name="Bouchez O."/>
            <person name="Klopp C."/>
            <person name="Cabau C."/>
            <person name="Zahm M."/>
        </authorList>
    </citation>
    <scope>NUCLEOTIDE SEQUENCE [LARGE SCALE GENOMIC DNA]</scope>
    <source>
        <strain evidence="2">RS831</strain>
        <tissue evidence="2">Whole body</tissue>
    </source>
</reference>
<sequence length="92" mass="10484">MELQSRASTLQSLQTSSDQANRTQIQVYSDLYVETARTAVSHITNAFKAELTTLTSTELSKMRQYKESVTFDPSTAWWKPCGVRLWKTFEAS</sequence>
<feature type="region of interest" description="Disordered" evidence="1">
    <location>
        <begin position="1"/>
        <end position="21"/>
    </location>
</feature>
<dbReference type="EMBL" id="CM012454">
    <property type="protein sequence ID" value="RVE60309.1"/>
    <property type="molecule type" value="Genomic_DNA"/>
</dbReference>
<keyword evidence="3" id="KW-1185">Reference proteome</keyword>
<dbReference type="Proteomes" id="UP000283210">
    <property type="component" value="Chromosome 18"/>
</dbReference>
<name>A0A3S2PG71_ORYJA</name>
<evidence type="ECO:0000313" key="2">
    <source>
        <dbReference type="EMBL" id="RVE60309.1"/>
    </source>
</evidence>
<evidence type="ECO:0000313" key="3">
    <source>
        <dbReference type="Proteomes" id="UP000283210"/>
    </source>
</evidence>
<organism evidence="2 3">
    <name type="scientific">Oryzias javanicus</name>
    <name type="common">Javanese ricefish</name>
    <name type="synonym">Aplocheilus javanicus</name>
    <dbReference type="NCBI Taxonomy" id="123683"/>
    <lineage>
        <taxon>Eukaryota</taxon>
        <taxon>Metazoa</taxon>
        <taxon>Chordata</taxon>
        <taxon>Craniata</taxon>
        <taxon>Vertebrata</taxon>
        <taxon>Euteleostomi</taxon>
        <taxon>Actinopterygii</taxon>
        <taxon>Neopterygii</taxon>
        <taxon>Teleostei</taxon>
        <taxon>Neoteleostei</taxon>
        <taxon>Acanthomorphata</taxon>
        <taxon>Ovalentaria</taxon>
        <taxon>Atherinomorphae</taxon>
        <taxon>Beloniformes</taxon>
        <taxon>Adrianichthyidae</taxon>
        <taxon>Oryziinae</taxon>
        <taxon>Oryzias</taxon>
    </lineage>
</organism>
<feature type="compositionally biased region" description="Low complexity" evidence="1">
    <location>
        <begin position="1"/>
        <end position="17"/>
    </location>
</feature>
<evidence type="ECO:0000256" key="1">
    <source>
        <dbReference type="SAM" id="MobiDB-lite"/>
    </source>
</evidence>
<accession>A0A3S2PG71</accession>
<proteinExistence type="predicted"/>